<dbReference type="EMBL" id="DSZZ01000322">
    <property type="protein sequence ID" value="HGU53223.1"/>
    <property type="molecule type" value="Genomic_DNA"/>
</dbReference>
<dbReference type="InterPro" id="IPR002591">
    <property type="entry name" value="Phosphodiest/P_Trfase"/>
</dbReference>
<reference evidence="1" key="1">
    <citation type="journal article" date="2020" name="mSystems">
        <title>Genome- and Community-Level Interaction Insights into Carbon Utilization and Element Cycling Functions of Hydrothermarchaeota in Hydrothermal Sediment.</title>
        <authorList>
            <person name="Zhou Z."/>
            <person name="Liu Y."/>
            <person name="Xu W."/>
            <person name="Pan J."/>
            <person name="Luo Z.H."/>
            <person name="Li M."/>
        </authorList>
    </citation>
    <scope>NUCLEOTIDE SEQUENCE [LARGE SCALE GENOMIC DNA]</scope>
    <source>
        <strain evidence="1">SpSt-61</strain>
    </source>
</reference>
<organism evidence="1">
    <name type="scientific">Fervidobacterium pennivorans</name>
    <dbReference type="NCBI Taxonomy" id="93466"/>
    <lineage>
        <taxon>Bacteria</taxon>
        <taxon>Thermotogati</taxon>
        <taxon>Thermotogota</taxon>
        <taxon>Thermotogae</taxon>
        <taxon>Thermotogales</taxon>
        <taxon>Fervidobacteriaceae</taxon>
        <taxon>Fervidobacterium</taxon>
    </lineage>
</organism>
<accession>A0A7V4NF42</accession>
<protein>
    <recommendedName>
        <fullName evidence="2">AP superfamily protein</fullName>
    </recommendedName>
</protein>
<proteinExistence type="predicted"/>
<evidence type="ECO:0000313" key="1">
    <source>
        <dbReference type="EMBL" id="HGU53223.1"/>
    </source>
</evidence>
<dbReference type="AlphaFoldDB" id="A0A7V4NF42"/>
<evidence type="ECO:0008006" key="2">
    <source>
        <dbReference type="Google" id="ProtNLM"/>
    </source>
</evidence>
<dbReference type="SUPFAM" id="SSF53649">
    <property type="entry name" value="Alkaline phosphatase-like"/>
    <property type="match status" value="1"/>
</dbReference>
<dbReference type="Pfam" id="PF01663">
    <property type="entry name" value="Phosphodiest"/>
    <property type="match status" value="1"/>
</dbReference>
<dbReference type="InterPro" id="IPR017850">
    <property type="entry name" value="Alkaline_phosphatase_core_sf"/>
</dbReference>
<gene>
    <name evidence="1" type="ORF">ENT78_06865</name>
</gene>
<sequence length="386" mass="44124">MNNLSKRNLPLLVIFIDALSYSVARKIIADCVGRSEKFGHTNVYRLLPSPGYSSNLHWLLFAGKTPDEMGFFTDWNIEEDAIHFKRNTRIINGLLSKVFDENKYLNTLFRYFSRRIGFIKDNIPFSERHLFQPKDYYFFSMPNEDVIDAFGTKFRVVKGNSSDVHEAFEKALRSLRGGQHTLVVFNNLDHVGHEKGPDSPEYLNEAKNYLLGAFEILSSVSWDHVPLIVISDHGMAKVKFLVNVSEYFYREFGLPGAKYAFYCDSVYLRVWSSDSTLLKTVRKDLGSASFLREITLTERQEEGLSRRVFGDLIFVLNEGCVFDPNFFSVVLKKFPVGMHGYLDKTDETCGTLVTNLQLVTKECIDIKVSSVFKLISNKIAEISGGR</sequence>
<name>A0A7V4NF42_FERPE</name>
<dbReference type="Gene3D" id="3.40.720.10">
    <property type="entry name" value="Alkaline Phosphatase, subunit A"/>
    <property type="match status" value="1"/>
</dbReference>
<comment type="caution">
    <text evidence="1">The sequence shown here is derived from an EMBL/GenBank/DDBJ whole genome shotgun (WGS) entry which is preliminary data.</text>
</comment>